<comment type="caution">
    <text evidence="1">The sequence shown here is derived from an EMBL/GenBank/DDBJ whole genome shotgun (WGS) entry which is preliminary data.</text>
</comment>
<gene>
    <name evidence="1" type="ORF">HLB44_29240</name>
</gene>
<dbReference type="EMBL" id="JABRWJ010000010">
    <property type="protein sequence ID" value="NRF71094.1"/>
    <property type="molecule type" value="Genomic_DNA"/>
</dbReference>
<sequence>MLERLASWLLDSMSRTPGGTQVIIDIHGYRIDVLDTDKLRALASRGVAA</sequence>
<name>A0ABX2ERK9_9BURK</name>
<protein>
    <submittedName>
        <fullName evidence="1">Uncharacterized protein</fullName>
    </submittedName>
</protein>
<dbReference type="Proteomes" id="UP000737171">
    <property type="component" value="Unassembled WGS sequence"/>
</dbReference>
<evidence type="ECO:0000313" key="1">
    <source>
        <dbReference type="EMBL" id="NRF71094.1"/>
    </source>
</evidence>
<evidence type="ECO:0000313" key="2">
    <source>
        <dbReference type="Proteomes" id="UP000737171"/>
    </source>
</evidence>
<proteinExistence type="predicted"/>
<accession>A0ABX2ERK9</accession>
<dbReference type="RefSeq" id="WP_173131579.1">
    <property type="nucleotide sequence ID" value="NZ_JABRWJ010000010.1"/>
</dbReference>
<reference evidence="1 2" key="1">
    <citation type="submission" date="2020-05" db="EMBL/GenBank/DDBJ databases">
        <title>Aquincola sp. isolate from soil.</title>
        <authorList>
            <person name="Han J."/>
            <person name="Kim D.-U."/>
        </authorList>
    </citation>
    <scope>NUCLEOTIDE SEQUENCE [LARGE SCALE GENOMIC DNA]</scope>
    <source>
        <strain evidence="1 2">S2</strain>
    </source>
</reference>
<keyword evidence="2" id="KW-1185">Reference proteome</keyword>
<organism evidence="1 2">
    <name type="scientific">Pseudaquabacterium terrae</name>
    <dbReference type="NCBI Taxonomy" id="2732868"/>
    <lineage>
        <taxon>Bacteria</taxon>
        <taxon>Pseudomonadati</taxon>
        <taxon>Pseudomonadota</taxon>
        <taxon>Betaproteobacteria</taxon>
        <taxon>Burkholderiales</taxon>
        <taxon>Sphaerotilaceae</taxon>
        <taxon>Pseudaquabacterium</taxon>
    </lineage>
</organism>